<evidence type="ECO:0000313" key="3">
    <source>
        <dbReference type="Proteomes" id="UP000314294"/>
    </source>
</evidence>
<keyword evidence="3" id="KW-1185">Reference proteome</keyword>
<feature type="transmembrane region" description="Helical" evidence="1">
    <location>
        <begin position="64"/>
        <end position="92"/>
    </location>
</feature>
<name>A0A4Z2G6U3_9TELE</name>
<organism evidence="2 3">
    <name type="scientific">Liparis tanakae</name>
    <name type="common">Tanaka's snailfish</name>
    <dbReference type="NCBI Taxonomy" id="230148"/>
    <lineage>
        <taxon>Eukaryota</taxon>
        <taxon>Metazoa</taxon>
        <taxon>Chordata</taxon>
        <taxon>Craniata</taxon>
        <taxon>Vertebrata</taxon>
        <taxon>Euteleostomi</taxon>
        <taxon>Actinopterygii</taxon>
        <taxon>Neopterygii</taxon>
        <taxon>Teleostei</taxon>
        <taxon>Neoteleostei</taxon>
        <taxon>Acanthomorphata</taxon>
        <taxon>Eupercaria</taxon>
        <taxon>Perciformes</taxon>
        <taxon>Cottioidei</taxon>
        <taxon>Cottales</taxon>
        <taxon>Liparidae</taxon>
        <taxon>Liparis</taxon>
    </lineage>
</organism>
<dbReference type="OrthoDB" id="8789646at2759"/>
<comment type="caution">
    <text evidence="2">The sequence shown here is derived from an EMBL/GenBank/DDBJ whole genome shotgun (WGS) entry which is preliminary data.</text>
</comment>
<protein>
    <recommendedName>
        <fullName evidence="4">Small integral membrane protein 5</fullName>
    </recommendedName>
</protein>
<reference evidence="2 3" key="1">
    <citation type="submission" date="2019-03" db="EMBL/GenBank/DDBJ databases">
        <title>First draft genome of Liparis tanakae, snailfish: a comprehensive survey of snailfish specific genes.</title>
        <authorList>
            <person name="Kim W."/>
            <person name="Song I."/>
            <person name="Jeong J.-H."/>
            <person name="Kim D."/>
            <person name="Kim S."/>
            <person name="Ryu S."/>
            <person name="Song J.Y."/>
            <person name="Lee S.K."/>
        </authorList>
    </citation>
    <scope>NUCLEOTIDE SEQUENCE [LARGE SCALE GENOMIC DNA]</scope>
    <source>
        <tissue evidence="2">Muscle</tissue>
    </source>
</reference>
<dbReference type="InterPro" id="IPR047133">
    <property type="entry name" value="SMIM5"/>
</dbReference>
<keyword evidence="1" id="KW-1133">Transmembrane helix</keyword>
<dbReference type="EMBL" id="SRLO01000688">
    <property type="protein sequence ID" value="TNN48633.1"/>
    <property type="molecule type" value="Genomic_DNA"/>
</dbReference>
<accession>A0A4Z2G6U3</accession>
<dbReference type="PANTHER" id="PTHR37344">
    <property type="entry name" value="SMALL INTEGRAL MEMBRANE PROTEIN 5"/>
    <property type="match status" value="1"/>
</dbReference>
<evidence type="ECO:0000256" key="1">
    <source>
        <dbReference type="SAM" id="Phobius"/>
    </source>
</evidence>
<evidence type="ECO:0008006" key="4">
    <source>
        <dbReference type="Google" id="ProtNLM"/>
    </source>
</evidence>
<sequence length="111" mass="12536">MEVKEELLNILQKVWIKLQGLPQAHSLELGGFLVIILFVEQRSPAAWPEAWAEWFLHRVQQEPWALGGVVVIGVFVLGTLSLAVFALLYGCCCGPERQKKRRRNKKKGGVI</sequence>
<dbReference type="CDD" id="cd20254">
    <property type="entry name" value="CASIMO1_SMIM5"/>
    <property type="match status" value="1"/>
</dbReference>
<proteinExistence type="predicted"/>
<evidence type="ECO:0000313" key="2">
    <source>
        <dbReference type="EMBL" id="TNN48633.1"/>
    </source>
</evidence>
<keyword evidence="1" id="KW-0472">Membrane</keyword>
<gene>
    <name evidence="2" type="ORF">EYF80_041171</name>
</gene>
<keyword evidence="1" id="KW-0812">Transmembrane</keyword>
<dbReference type="AlphaFoldDB" id="A0A4Z2G6U3"/>
<dbReference type="PANTHER" id="PTHR37344:SF1">
    <property type="entry name" value="SMALL INTEGRAL MEMBRANE PROTEIN 5"/>
    <property type="match status" value="1"/>
</dbReference>
<dbReference type="Proteomes" id="UP000314294">
    <property type="component" value="Unassembled WGS sequence"/>
</dbReference>